<dbReference type="Gene3D" id="1.20.140.160">
    <property type="match status" value="1"/>
</dbReference>
<keyword evidence="3" id="KW-1185">Reference proteome</keyword>
<dbReference type="GO" id="GO:0003700">
    <property type="term" value="F:DNA-binding transcription factor activity"/>
    <property type="evidence" value="ECO:0007669"/>
    <property type="project" value="InterPro"/>
</dbReference>
<proteinExistence type="predicted"/>
<evidence type="ECO:0000313" key="3">
    <source>
        <dbReference type="Proteomes" id="UP000012589"/>
    </source>
</evidence>
<feature type="domain" description="RNA polymerase sigma-70 region 4" evidence="1">
    <location>
        <begin position="141"/>
        <end position="186"/>
    </location>
</feature>
<dbReference type="Proteomes" id="UP000012589">
    <property type="component" value="Unassembled WGS sequence"/>
</dbReference>
<organism evidence="2 3">
    <name type="scientific">Eubacterium plexicaudatum ASF492</name>
    <dbReference type="NCBI Taxonomy" id="1235802"/>
    <lineage>
        <taxon>Bacteria</taxon>
        <taxon>Bacillati</taxon>
        <taxon>Bacillota</taxon>
        <taxon>Clostridia</taxon>
        <taxon>Eubacteriales</taxon>
        <taxon>Eubacteriaceae</taxon>
        <taxon>Eubacterium</taxon>
    </lineage>
</organism>
<protein>
    <recommendedName>
        <fullName evidence="1">RNA polymerase sigma-70 region 4 domain-containing protein</fullName>
    </recommendedName>
</protein>
<evidence type="ECO:0000313" key="2">
    <source>
        <dbReference type="EMBL" id="EMZ16656.1"/>
    </source>
</evidence>
<dbReference type="InterPro" id="IPR007630">
    <property type="entry name" value="RNA_pol_sigma70_r4"/>
</dbReference>
<accession>N1ZLB1</accession>
<evidence type="ECO:0000259" key="1">
    <source>
        <dbReference type="Pfam" id="PF04545"/>
    </source>
</evidence>
<dbReference type="SUPFAM" id="SSF88659">
    <property type="entry name" value="Sigma3 and sigma4 domains of RNA polymerase sigma factors"/>
    <property type="match status" value="1"/>
</dbReference>
<dbReference type="AlphaFoldDB" id="N1ZLB1"/>
<dbReference type="HOGENOM" id="CLU_1265273_0_0_9"/>
<name>N1ZLB1_9FIRM</name>
<gene>
    <name evidence="2" type="ORF">C823_06169</name>
</gene>
<dbReference type="GO" id="GO:0006352">
    <property type="term" value="P:DNA-templated transcription initiation"/>
    <property type="evidence" value="ECO:0007669"/>
    <property type="project" value="InterPro"/>
</dbReference>
<dbReference type="Pfam" id="PF04545">
    <property type="entry name" value="Sigma70_r4"/>
    <property type="match status" value="1"/>
</dbReference>
<dbReference type="STRING" id="1235802.C823_06169"/>
<dbReference type="InterPro" id="IPR013324">
    <property type="entry name" value="RNA_pol_sigma_r3/r4-like"/>
</dbReference>
<dbReference type="EMBL" id="AQFT01000229">
    <property type="protein sequence ID" value="EMZ16656.1"/>
    <property type="molecule type" value="Genomic_DNA"/>
</dbReference>
<sequence>MAEIPAPREKTPTAKELRTSAEPVAEHILREDAGITAYKSGYAVYSVCGAAIVFCIHSCGGYCYDSGEKPCGIGSGLFDGQAWYLRLVLEGEDRLCRNLEAREQGRSISYSSVSEEWGRLDSGGEPVLDRIIREETVEGFLSDRKRLAVRLFYLEQKTERQIAGELGITAQAVSKILAKSVNRMRQSGLIGKTVMSGSLT</sequence>
<dbReference type="PATRIC" id="fig|1235802.3.peg.6527"/>
<comment type="caution">
    <text evidence="2">The sequence shown here is derived from an EMBL/GenBank/DDBJ whole genome shotgun (WGS) entry which is preliminary data.</text>
</comment>
<dbReference type="eggNOG" id="COG1595">
    <property type="taxonomic scope" value="Bacteria"/>
</dbReference>
<reference evidence="2 3" key="1">
    <citation type="journal article" date="2014" name="Genome Announc.">
        <title>Draft genome sequences of the altered schaedler flora, a defined bacterial community from gnotobiotic mice.</title>
        <authorList>
            <person name="Wannemuehler M.J."/>
            <person name="Overstreet A.M."/>
            <person name="Ward D.V."/>
            <person name="Phillips G.J."/>
        </authorList>
    </citation>
    <scope>NUCLEOTIDE SEQUENCE [LARGE SCALE GENOMIC DNA]</scope>
    <source>
        <strain evidence="2 3">ASF492</strain>
    </source>
</reference>